<feature type="coiled-coil region" evidence="1">
    <location>
        <begin position="912"/>
        <end position="946"/>
    </location>
</feature>
<dbReference type="PROSITE" id="PS51848">
    <property type="entry name" value="BMERB"/>
    <property type="match status" value="1"/>
</dbReference>
<evidence type="ECO:0000259" key="5">
    <source>
        <dbReference type="PROSITE" id="PS51848"/>
    </source>
</evidence>
<proteinExistence type="predicted"/>
<evidence type="ECO:0000313" key="7">
    <source>
        <dbReference type="RefSeq" id="XP_065647611.1"/>
    </source>
</evidence>
<keyword evidence="1" id="KW-0175">Coiled coil</keyword>
<dbReference type="PANTHER" id="PTHR23167">
    <property type="entry name" value="CALPONIN HOMOLOGY DOMAIN-CONTAINING PROTEIN DDB_G0272472-RELATED"/>
    <property type="match status" value="1"/>
</dbReference>
<feature type="compositionally biased region" description="Basic residues" evidence="2">
    <location>
        <begin position="205"/>
        <end position="214"/>
    </location>
</feature>
<feature type="region of interest" description="Disordered" evidence="2">
    <location>
        <begin position="600"/>
        <end position="639"/>
    </location>
</feature>
<dbReference type="Pfam" id="PF00307">
    <property type="entry name" value="CH"/>
    <property type="match status" value="1"/>
</dbReference>
<feature type="region of interest" description="Disordered" evidence="2">
    <location>
        <begin position="202"/>
        <end position="223"/>
    </location>
</feature>
<dbReference type="PROSITE" id="PS50021">
    <property type="entry name" value="CH"/>
    <property type="match status" value="1"/>
</dbReference>
<evidence type="ECO:0000313" key="8">
    <source>
        <dbReference type="RefSeq" id="XP_065647612.1"/>
    </source>
</evidence>
<organism evidence="6 7">
    <name type="scientific">Hydra vulgaris</name>
    <name type="common">Hydra</name>
    <name type="synonym">Hydra attenuata</name>
    <dbReference type="NCBI Taxonomy" id="6087"/>
    <lineage>
        <taxon>Eukaryota</taxon>
        <taxon>Metazoa</taxon>
        <taxon>Cnidaria</taxon>
        <taxon>Hydrozoa</taxon>
        <taxon>Hydroidolina</taxon>
        <taxon>Anthoathecata</taxon>
        <taxon>Aplanulata</taxon>
        <taxon>Hydridae</taxon>
        <taxon>Hydra</taxon>
    </lineage>
</organism>
<dbReference type="PROSITE" id="PS51840">
    <property type="entry name" value="C2_NT"/>
    <property type="match status" value="1"/>
</dbReference>
<dbReference type="SMART" id="SM00033">
    <property type="entry name" value="CH"/>
    <property type="match status" value="1"/>
</dbReference>
<evidence type="ECO:0000259" key="4">
    <source>
        <dbReference type="PROSITE" id="PS51840"/>
    </source>
</evidence>
<accession>A0ABM4BF62</accession>
<sequence length="1076" mass="122164">MGSVWKRIQRVGKKAAKFQFFVQLQSVTLECKKDNKWTPTKLLVLFQRGANRRKYSRPFNFQPGIAKPHRGVMVWVEPEELDIVCTLFKEDKQGSLFEPKEWTFIILDESSGRRKPLAQGSIDMAKFYSIEPSSKQMTIKMKSCSSKISQAQIDIGLSCIFLREGKATDEDMLSVASMMSLNEAENFNFDVDHHVPSLLNSSLRRSGKWSKRSSTKSNSRPGSLIGDSNSSVYLSCDSGCVSNVSNASSEVFFTPKKCPSSNSPSTKHSTPNQSPKETDKNKKNGPDSELLKWSQQVTANYKDVHVTDMTTSWQNGLAFCAILHHYHPELVDFSSLSPQNISYNNKLAFDGFEYLGIPKILDHNDMVRTNTPDKLTVMTYVHQIKEHFENKTKSSICSLVSQYKFITHDEDMFPTLSFNTRSTQKADQKKKKQSKKSKTDVSLRKAEIDSVTDEHEVNSIFEQLRLSESRMEVQKITKQMNEFQAPRPNLCKNISESIDEDEALNSVIGDNVKSEEMILESSANKCQTVVEAKNTDIVDSVPSEDQFSPISDNVFESKPKRKLSLTAELGQSPIYENRENFQSLLSSQDFSGDNISNLSDINSSELRNKSSTSDAENVSNENTRVKSSSDSSCSQKFSEPLFTPEKNKQEIIQERARQLIREARLKAKHQETVTSEKSETEEEVIARAKSFIEAQKRKEEILQQKLNTEEDRKSLLRSKATHLLEQAKLRGSLTNIDRSCSPSSVDAEDTKNIPVAASSQEGIQEVSQAGSQAADFKKNPFTLVKKRRVKSLQIKKVGKEVEESKEKRKLTTHKDAASYADSRKVQFDTFGENCRHKPKRDVAAEIAAELAKMKREEEQELNSVDLHQADPSGEDSDQAVTDEEVDVPVDDYFYELENFNLRSAGEYYNSELTELHKETKALDSVAQKLEHELRKAMSEGIKEEEEDLLQEWFNLVNKKNDIIRRQNEIALLAQGDDLESRCEVINRELRILSAMSECEKTEETHKREEALLTQLVVLVNQRNQLVQLEDSQLQQSAQDEEHVQTVLSQQTMFAQRDSAVGSMKEWVKGFKSKVKL</sequence>
<feature type="region of interest" description="Disordered" evidence="2">
    <location>
        <begin position="255"/>
        <end position="288"/>
    </location>
</feature>
<dbReference type="Pfam" id="PF12130">
    <property type="entry name" value="bMERB_dom"/>
    <property type="match status" value="1"/>
</dbReference>
<feature type="compositionally biased region" description="Polar residues" evidence="2">
    <location>
        <begin position="259"/>
        <end position="275"/>
    </location>
</feature>
<feature type="region of interest" description="Disordered" evidence="2">
    <location>
        <begin position="855"/>
        <end position="880"/>
    </location>
</feature>
<dbReference type="InterPro" id="IPR019448">
    <property type="entry name" value="NT-C2"/>
</dbReference>
<feature type="domain" description="BMERB" evidence="5">
    <location>
        <begin position="894"/>
        <end position="1045"/>
    </location>
</feature>
<gene>
    <name evidence="7 8" type="primary">LOC100198081</name>
</gene>
<dbReference type="PANTHER" id="PTHR23167:SF46">
    <property type="entry name" value="EPS15 HOMOLOGY DOMAIN CONTAINING PROTEIN-BINDING PROTEIN 1, ISOFORM F"/>
    <property type="match status" value="1"/>
</dbReference>
<dbReference type="SMART" id="SM01203">
    <property type="entry name" value="DUF3585"/>
    <property type="match status" value="1"/>
</dbReference>
<dbReference type="GeneID" id="100198081"/>
<feature type="domain" description="C2 NT-type" evidence="4">
    <location>
        <begin position="8"/>
        <end position="161"/>
    </location>
</feature>
<feature type="domain" description="Calponin-homology (CH)" evidence="3">
    <location>
        <begin position="284"/>
        <end position="389"/>
    </location>
</feature>
<feature type="compositionally biased region" description="Basic and acidic residues" evidence="2">
    <location>
        <begin position="276"/>
        <end position="288"/>
    </location>
</feature>
<evidence type="ECO:0000256" key="2">
    <source>
        <dbReference type="SAM" id="MobiDB-lite"/>
    </source>
</evidence>
<dbReference type="InterPro" id="IPR036872">
    <property type="entry name" value="CH_dom_sf"/>
</dbReference>
<feature type="compositionally biased region" description="Polar residues" evidence="2">
    <location>
        <begin position="609"/>
        <end position="626"/>
    </location>
</feature>
<feature type="compositionally biased region" description="Low complexity" evidence="2">
    <location>
        <begin position="628"/>
        <end position="638"/>
    </location>
</feature>
<dbReference type="InterPro" id="IPR050540">
    <property type="entry name" value="F-actin_Monoox_Mical"/>
</dbReference>
<dbReference type="Gene3D" id="1.10.418.10">
    <property type="entry name" value="Calponin-like domain"/>
    <property type="match status" value="1"/>
</dbReference>
<evidence type="ECO:0000259" key="3">
    <source>
        <dbReference type="PROSITE" id="PS50021"/>
    </source>
</evidence>
<evidence type="ECO:0000256" key="1">
    <source>
        <dbReference type="SAM" id="Coils"/>
    </source>
</evidence>
<dbReference type="InterPro" id="IPR001715">
    <property type="entry name" value="CH_dom"/>
</dbReference>
<dbReference type="Proteomes" id="UP001652625">
    <property type="component" value="Chromosome 02"/>
</dbReference>
<dbReference type="InterPro" id="IPR022735">
    <property type="entry name" value="bMERB_dom"/>
</dbReference>
<evidence type="ECO:0000313" key="6">
    <source>
        <dbReference type="Proteomes" id="UP001652625"/>
    </source>
</evidence>
<dbReference type="Pfam" id="PF10358">
    <property type="entry name" value="NT-C2"/>
    <property type="match status" value="1"/>
</dbReference>
<dbReference type="RefSeq" id="XP_065647612.1">
    <property type="nucleotide sequence ID" value="XM_065791540.1"/>
</dbReference>
<protein>
    <submittedName>
        <fullName evidence="7 8">EH domain-binding protein 1 isoform X3</fullName>
    </submittedName>
</protein>
<keyword evidence="6" id="KW-1185">Reference proteome</keyword>
<reference evidence="6 7" key="1">
    <citation type="submission" date="2025-05" db="UniProtKB">
        <authorList>
            <consortium name="RefSeq"/>
        </authorList>
    </citation>
    <scope>NUCLEOTIDE SEQUENCE [LARGE SCALE GENOMIC DNA]</scope>
</reference>
<dbReference type="RefSeq" id="XP_065647611.1">
    <property type="nucleotide sequence ID" value="XM_065791539.1"/>
</dbReference>
<dbReference type="SUPFAM" id="SSF47576">
    <property type="entry name" value="Calponin-homology domain, CH-domain"/>
    <property type="match status" value="1"/>
</dbReference>
<name>A0ABM4BF62_HYDVU</name>